<comment type="caution">
    <text evidence="1">The sequence shown here is derived from an EMBL/GenBank/DDBJ whole genome shotgun (WGS) entry which is preliminary data.</text>
</comment>
<dbReference type="Proteomes" id="UP001595625">
    <property type="component" value="Unassembled WGS sequence"/>
</dbReference>
<evidence type="ECO:0000313" key="1">
    <source>
        <dbReference type="EMBL" id="MFC3210066.1"/>
    </source>
</evidence>
<name>A0ABV7KKX0_PLAOK</name>
<keyword evidence="2" id="KW-1185">Reference proteome</keyword>
<dbReference type="RefSeq" id="WP_255400063.1">
    <property type="nucleotide sequence ID" value="NZ_CAXIAC010000003.1"/>
</dbReference>
<gene>
    <name evidence="1" type="ORF">ACFOEJ_03135</name>
</gene>
<accession>A0ABV7KKX0</accession>
<evidence type="ECO:0000313" key="2">
    <source>
        <dbReference type="Proteomes" id="UP001595625"/>
    </source>
</evidence>
<organism evidence="1 2">
    <name type="scientific">Planomicrobium okeanokoites</name>
    <name type="common">Planococcus okeanokoites</name>
    <name type="synonym">Flavobacterium okeanokoites</name>
    <dbReference type="NCBI Taxonomy" id="244"/>
    <lineage>
        <taxon>Bacteria</taxon>
        <taxon>Bacillati</taxon>
        <taxon>Bacillota</taxon>
        <taxon>Bacilli</taxon>
        <taxon>Bacillales</taxon>
        <taxon>Caryophanaceae</taxon>
        <taxon>Planomicrobium</taxon>
    </lineage>
</organism>
<protein>
    <submittedName>
        <fullName evidence="1">Uncharacterized protein</fullName>
    </submittedName>
</protein>
<proteinExistence type="predicted"/>
<reference evidence="2" key="1">
    <citation type="journal article" date="2019" name="Int. J. Syst. Evol. Microbiol.">
        <title>The Global Catalogue of Microorganisms (GCM) 10K type strain sequencing project: providing services to taxonomists for standard genome sequencing and annotation.</title>
        <authorList>
            <consortium name="The Broad Institute Genomics Platform"/>
            <consortium name="The Broad Institute Genome Sequencing Center for Infectious Disease"/>
            <person name="Wu L."/>
            <person name="Ma J."/>
        </authorList>
    </citation>
    <scope>NUCLEOTIDE SEQUENCE [LARGE SCALE GENOMIC DNA]</scope>
    <source>
        <strain evidence="2">CCM 320</strain>
    </source>
</reference>
<dbReference type="EMBL" id="JBHRUJ010000004">
    <property type="protein sequence ID" value="MFC3210066.1"/>
    <property type="molecule type" value="Genomic_DNA"/>
</dbReference>
<sequence length="40" mass="4786">MAADVKKKKERWWIVDLLIEAGELLFFIPRGIFRIIKDII</sequence>